<proteinExistence type="predicted"/>
<reference evidence="2 3" key="1">
    <citation type="submission" date="2020-02" db="EMBL/GenBank/DDBJ databases">
        <title>Draft genome sequence of Haematococcus lacustris strain NIES-144.</title>
        <authorList>
            <person name="Morimoto D."/>
            <person name="Nakagawa S."/>
            <person name="Yoshida T."/>
            <person name="Sawayama S."/>
        </authorList>
    </citation>
    <scope>NUCLEOTIDE SEQUENCE [LARGE SCALE GENOMIC DNA]</scope>
    <source>
        <strain evidence="2 3">NIES-144</strain>
    </source>
</reference>
<sequence length="147" mass="14673">MLSLHVASTHRQTVSVTRGVLSISIAPGGFATSRTIRCTLTTANASSLRSVQSFGAGTVVVGPGFELERLQVVASGTSPIMLLGPTIEALNVSAAGSSSVVVNGTINSAQIRAEGTAKVVLAGAVGEVVTVRAADIASVSIQSSQGP</sequence>
<dbReference type="InterPro" id="IPR021255">
    <property type="entry name" value="DUF2807"/>
</dbReference>
<evidence type="ECO:0000259" key="1">
    <source>
        <dbReference type="Pfam" id="PF10988"/>
    </source>
</evidence>
<protein>
    <submittedName>
        <fullName evidence="2">DUF2807 domain-containing protein</fullName>
    </submittedName>
</protein>
<dbReference type="Proteomes" id="UP000485058">
    <property type="component" value="Unassembled WGS sequence"/>
</dbReference>
<comment type="caution">
    <text evidence="2">The sequence shown here is derived from an EMBL/GenBank/DDBJ whole genome shotgun (WGS) entry which is preliminary data.</text>
</comment>
<organism evidence="2 3">
    <name type="scientific">Haematococcus lacustris</name>
    <name type="common">Green alga</name>
    <name type="synonym">Haematococcus pluvialis</name>
    <dbReference type="NCBI Taxonomy" id="44745"/>
    <lineage>
        <taxon>Eukaryota</taxon>
        <taxon>Viridiplantae</taxon>
        <taxon>Chlorophyta</taxon>
        <taxon>core chlorophytes</taxon>
        <taxon>Chlorophyceae</taxon>
        <taxon>CS clade</taxon>
        <taxon>Chlamydomonadales</taxon>
        <taxon>Haematococcaceae</taxon>
        <taxon>Haematococcus</taxon>
    </lineage>
</organism>
<dbReference type="Gene3D" id="2.160.20.120">
    <property type="match status" value="1"/>
</dbReference>
<gene>
    <name evidence="2" type="ORF">HaLaN_14630</name>
</gene>
<dbReference type="EMBL" id="BLLF01001220">
    <property type="protein sequence ID" value="GFH17906.1"/>
    <property type="molecule type" value="Genomic_DNA"/>
</dbReference>
<dbReference type="AlphaFoldDB" id="A0A699ZFP9"/>
<evidence type="ECO:0000313" key="3">
    <source>
        <dbReference type="Proteomes" id="UP000485058"/>
    </source>
</evidence>
<name>A0A699ZFP9_HAELA</name>
<evidence type="ECO:0000313" key="2">
    <source>
        <dbReference type="EMBL" id="GFH17906.1"/>
    </source>
</evidence>
<keyword evidence="3" id="KW-1185">Reference proteome</keyword>
<feature type="domain" description="Putative auto-transporter adhesin head GIN" evidence="1">
    <location>
        <begin position="13"/>
        <end position="143"/>
    </location>
</feature>
<accession>A0A699ZFP9</accession>
<dbReference type="Pfam" id="PF10988">
    <property type="entry name" value="DUF2807"/>
    <property type="match status" value="1"/>
</dbReference>